<dbReference type="PANTHER" id="PTHR43420">
    <property type="entry name" value="ACETYLTRANSFERASE"/>
    <property type="match status" value="1"/>
</dbReference>
<evidence type="ECO:0000313" key="5">
    <source>
        <dbReference type="Proteomes" id="UP000053372"/>
    </source>
</evidence>
<evidence type="ECO:0000256" key="1">
    <source>
        <dbReference type="ARBA" id="ARBA00022679"/>
    </source>
</evidence>
<evidence type="ECO:0000313" key="4">
    <source>
        <dbReference type="EMBL" id="KST61944.1"/>
    </source>
</evidence>
<evidence type="ECO:0000259" key="3">
    <source>
        <dbReference type="PROSITE" id="PS51186"/>
    </source>
</evidence>
<keyword evidence="1" id="KW-0808">Transferase</keyword>
<dbReference type="EMBL" id="LMTZ01000167">
    <property type="protein sequence ID" value="KST61944.1"/>
    <property type="molecule type" value="Genomic_DNA"/>
</dbReference>
<keyword evidence="5" id="KW-1185">Reference proteome</keyword>
<dbReference type="SUPFAM" id="SSF55729">
    <property type="entry name" value="Acyl-CoA N-acyltransferases (Nat)"/>
    <property type="match status" value="1"/>
</dbReference>
<dbReference type="InterPro" id="IPR050680">
    <property type="entry name" value="YpeA/RimI_acetyltransf"/>
</dbReference>
<dbReference type="Pfam" id="PF00583">
    <property type="entry name" value="Acetyltransf_1"/>
    <property type="match status" value="1"/>
</dbReference>
<dbReference type="InterPro" id="IPR000182">
    <property type="entry name" value="GNAT_dom"/>
</dbReference>
<sequence length="194" mass="21979">MLLARHNLKDVAYLIYESAPELFNLMFGSSKIRYLTHLVQCSNNRFSHQYIRVAERNKQVVGIAIIIPATKLNNNTDYYDILNFSQKLWLKLVQSIILKHVLQHKFPEGTFYISNIAVATEHRNQGIGRQLLLECIAEVSTASGSTNTIFISVDVSNMRAQKLYESLGFKVVETKTINLFVGTIGSRVLSLTVD</sequence>
<feature type="domain" description="N-acetyltransferase" evidence="3">
    <location>
        <begin position="1"/>
        <end position="194"/>
    </location>
</feature>
<dbReference type="Gene3D" id="3.40.630.30">
    <property type="match status" value="1"/>
</dbReference>
<keyword evidence="2" id="KW-0012">Acyltransferase</keyword>
<comment type="caution">
    <text evidence="4">The sequence shown here is derived from an EMBL/GenBank/DDBJ whole genome shotgun (WGS) entry which is preliminary data.</text>
</comment>
<reference evidence="4 5" key="1">
    <citation type="journal article" date="2015" name="Genome Announc.">
        <title>Draft Genome of the Euendolithic (true boring) Cyanobacterium Mastigocoleus testarum strain BC008.</title>
        <authorList>
            <person name="Guida B.S."/>
            <person name="Garcia-Pichel F."/>
        </authorList>
    </citation>
    <scope>NUCLEOTIDE SEQUENCE [LARGE SCALE GENOMIC DNA]</scope>
    <source>
        <strain evidence="4 5">BC008</strain>
    </source>
</reference>
<protein>
    <recommendedName>
        <fullName evidence="3">N-acetyltransferase domain-containing protein</fullName>
    </recommendedName>
</protein>
<dbReference type="CDD" id="cd04301">
    <property type="entry name" value="NAT_SF"/>
    <property type="match status" value="1"/>
</dbReference>
<organism evidence="4 5">
    <name type="scientific">Mastigocoleus testarum BC008</name>
    <dbReference type="NCBI Taxonomy" id="371196"/>
    <lineage>
        <taxon>Bacteria</taxon>
        <taxon>Bacillati</taxon>
        <taxon>Cyanobacteriota</taxon>
        <taxon>Cyanophyceae</taxon>
        <taxon>Nostocales</taxon>
        <taxon>Hapalosiphonaceae</taxon>
        <taxon>Mastigocoleus</taxon>
    </lineage>
</organism>
<gene>
    <name evidence="4" type="ORF">BC008_07835</name>
</gene>
<dbReference type="InterPro" id="IPR016181">
    <property type="entry name" value="Acyl_CoA_acyltransferase"/>
</dbReference>
<name>A0A0V7ZBR4_9CYAN</name>
<dbReference type="PROSITE" id="PS51186">
    <property type="entry name" value="GNAT"/>
    <property type="match status" value="1"/>
</dbReference>
<dbReference type="AlphaFoldDB" id="A0A0V7ZBR4"/>
<evidence type="ECO:0000256" key="2">
    <source>
        <dbReference type="ARBA" id="ARBA00023315"/>
    </source>
</evidence>
<dbReference type="Proteomes" id="UP000053372">
    <property type="component" value="Unassembled WGS sequence"/>
</dbReference>
<proteinExistence type="predicted"/>
<dbReference type="GO" id="GO:0016747">
    <property type="term" value="F:acyltransferase activity, transferring groups other than amino-acyl groups"/>
    <property type="evidence" value="ECO:0007669"/>
    <property type="project" value="InterPro"/>
</dbReference>
<dbReference type="PANTHER" id="PTHR43420:SF12">
    <property type="entry name" value="N-ACETYLTRANSFERASE DOMAIN-CONTAINING PROTEIN"/>
    <property type="match status" value="1"/>
</dbReference>
<accession>A0A0V7ZBR4</accession>